<gene>
    <name evidence="3" type="ORF">ENV02_03605</name>
</gene>
<evidence type="ECO:0000256" key="1">
    <source>
        <dbReference type="SAM" id="MobiDB-lite"/>
    </source>
</evidence>
<protein>
    <submittedName>
        <fullName evidence="3">VWA domain-containing protein</fullName>
    </submittedName>
</protein>
<accession>A0A7J3QFA3</accession>
<evidence type="ECO:0000313" key="3">
    <source>
        <dbReference type="EMBL" id="HGV66883.1"/>
    </source>
</evidence>
<dbReference type="PANTHER" id="PTHR36846">
    <property type="entry name" value="PROTEIN VIAA"/>
    <property type="match status" value="1"/>
</dbReference>
<dbReference type="InterPro" id="IPR002035">
    <property type="entry name" value="VWF_A"/>
</dbReference>
<dbReference type="PANTHER" id="PTHR36846:SF1">
    <property type="entry name" value="PROTEIN VIAA"/>
    <property type="match status" value="1"/>
</dbReference>
<proteinExistence type="predicted"/>
<dbReference type="EMBL" id="DTET01000177">
    <property type="protein sequence ID" value="HGV66883.1"/>
    <property type="molecule type" value="Genomic_DNA"/>
</dbReference>
<reference evidence="3" key="1">
    <citation type="journal article" date="2020" name="mSystems">
        <title>Genome- and Community-Level Interaction Insights into Carbon Utilization and Element Cycling Functions of Hydrothermarchaeota in Hydrothermal Sediment.</title>
        <authorList>
            <person name="Zhou Z."/>
            <person name="Liu Y."/>
            <person name="Xu W."/>
            <person name="Pan J."/>
            <person name="Luo Z.H."/>
            <person name="Li M."/>
        </authorList>
    </citation>
    <scope>NUCLEOTIDE SEQUENCE [LARGE SCALE GENOMIC DNA]</scope>
    <source>
        <strain evidence="3">SpSt-721</strain>
    </source>
</reference>
<dbReference type="Pfam" id="PF13519">
    <property type="entry name" value="VWA_2"/>
    <property type="match status" value="1"/>
</dbReference>
<comment type="caution">
    <text evidence="3">The sequence shown here is derived from an EMBL/GenBank/DDBJ whole genome shotgun (WGS) entry which is preliminary data.</text>
</comment>
<sequence length="443" mass="50758">MPGVLKHIDYQDPFTRYKGQKILDNLKKLRNRTTISHSEIPLDLAIDVYYTFYLPFPRIIEIPQVSMGSEKHYKMIKAILTDDDAKKLRLYTVADSFASVTLGTLFLMNVLEELENDKEKMLSQSRGKNRSSSKERSENNEENEGEEDKNIENSIKRAIKKTLENAETVKNVEHFVYGYKAGVGHVLNLEDDVTTVIKLVKNTDIKNLLTILTNVPDVTAVVKRKRMVYQRGEVEGYTRGSDVERIVYTEFAYPQLYLYIKLADDNLLLFEKVMYMNMGPIYLLIDKSGSMDGNKILWAKATALALFMKSRAEHRSFYIRFFDSEPYELFRIKPNAKPSEVMKLIEYIAMVKNGGGTDISKALITACNDIAKLKSKELSEVILITDGEDRIARSLVKKALQHVKTRLITVMIMGENEDLRNISGEYFKVIKLSEKDILSVIKA</sequence>
<evidence type="ECO:0000259" key="2">
    <source>
        <dbReference type="PROSITE" id="PS50234"/>
    </source>
</evidence>
<feature type="domain" description="VWFA" evidence="2">
    <location>
        <begin position="280"/>
        <end position="443"/>
    </location>
</feature>
<dbReference type="InterPro" id="IPR036465">
    <property type="entry name" value="vWFA_dom_sf"/>
</dbReference>
<name>A0A7J3QFA3_9CREN</name>
<dbReference type="SUPFAM" id="SSF53300">
    <property type="entry name" value="vWA-like"/>
    <property type="match status" value="1"/>
</dbReference>
<dbReference type="Gene3D" id="3.40.50.410">
    <property type="entry name" value="von Willebrand factor, type A domain"/>
    <property type="match status" value="1"/>
</dbReference>
<dbReference type="AlphaFoldDB" id="A0A7J3QFA3"/>
<organism evidence="3">
    <name type="scientific">Ignisphaera aggregans</name>
    <dbReference type="NCBI Taxonomy" id="334771"/>
    <lineage>
        <taxon>Archaea</taxon>
        <taxon>Thermoproteota</taxon>
        <taxon>Thermoprotei</taxon>
        <taxon>Desulfurococcales</taxon>
        <taxon>Desulfurococcaceae</taxon>
        <taxon>Ignisphaera</taxon>
    </lineage>
</organism>
<dbReference type="PROSITE" id="PS50234">
    <property type="entry name" value="VWFA"/>
    <property type="match status" value="1"/>
</dbReference>
<dbReference type="SMART" id="SM00327">
    <property type="entry name" value="VWA"/>
    <property type="match status" value="1"/>
</dbReference>
<dbReference type="GO" id="GO:0005829">
    <property type="term" value="C:cytosol"/>
    <property type="evidence" value="ECO:0007669"/>
    <property type="project" value="TreeGrafter"/>
</dbReference>
<feature type="region of interest" description="Disordered" evidence="1">
    <location>
        <begin position="118"/>
        <end position="149"/>
    </location>
</feature>